<dbReference type="AlphaFoldDB" id="E2Q4C2"/>
<keyword evidence="3" id="KW-1185">Reference proteome</keyword>
<evidence type="ECO:0000313" key="3">
    <source>
        <dbReference type="Proteomes" id="UP000002357"/>
    </source>
</evidence>
<organism evidence="2 3">
    <name type="scientific">Streptomyces clavuligerus</name>
    <dbReference type="NCBI Taxonomy" id="1901"/>
    <lineage>
        <taxon>Bacteria</taxon>
        <taxon>Bacillati</taxon>
        <taxon>Actinomycetota</taxon>
        <taxon>Actinomycetes</taxon>
        <taxon>Kitasatosporales</taxon>
        <taxon>Streptomycetaceae</taxon>
        <taxon>Streptomyces</taxon>
    </lineage>
</organism>
<protein>
    <submittedName>
        <fullName evidence="2">Uncharacterized protein</fullName>
    </submittedName>
</protein>
<feature type="region of interest" description="Disordered" evidence="1">
    <location>
        <begin position="1"/>
        <end position="81"/>
    </location>
</feature>
<reference evidence="2 3" key="1">
    <citation type="journal article" date="2010" name="Genome Biol. Evol.">
        <title>The sequence of a 1.8-mb bacterial linear plasmid reveals a rich evolutionary reservoir of secondary metabolic pathways.</title>
        <authorList>
            <person name="Medema M.H."/>
            <person name="Trefzer A."/>
            <person name="Kovalchuk A."/>
            <person name="van den Berg M."/>
            <person name="Mueller U."/>
            <person name="Heijne W."/>
            <person name="Wu L."/>
            <person name="Alam M.T."/>
            <person name="Ronning C.M."/>
            <person name="Nierman W.C."/>
            <person name="Bovenberg R.A.L."/>
            <person name="Breitling R."/>
            <person name="Takano E."/>
        </authorList>
    </citation>
    <scope>NUCLEOTIDE SEQUENCE [LARGE SCALE GENOMIC DNA]</scope>
    <source>
        <strain evidence="3">ATCC 27064 / DSM 738 / JCM 4710 / NBRC 13307 / NCIMB 12785 / NRRL 3585 / VKM Ac-602</strain>
    </source>
</reference>
<feature type="compositionally biased region" description="Polar residues" evidence="1">
    <location>
        <begin position="65"/>
        <end position="81"/>
    </location>
</feature>
<dbReference type="Proteomes" id="UP000002357">
    <property type="component" value="Chromosome"/>
</dbReference>
<name>E2Q4C2_STRCL</name>
<sequence>MRYQPGEGGAEPGHRRVRRDPGESNEARSPGSPSATAYRGSEPWSPTKASAATRAAFQVSPAGCGSTSPPRVHGSSQDLSW</sequence>
<feature type="compositionally biased region" description="Gly residues" evidence="1">
    <location>
        <begin position="1"/>
        <end position="11"/>
    </location>
</feature>
<gene>
    <name evidence="2" type="ORF">SCLAV_1887</name>
</gene>
<proteinExistence type="predicted"/>
<accession>E2Q4C2</accession>
<evidence type="ECO:0000256" key="1">
    <source>
        <dbReference type="SAM" id="MobiDB-lite"/>
    </source>
</evidence>
<dbReference type="EMBL" id="CM000913">
    <property type="protein sequence ID" value="EFG06960.1"/>
    <property type="molecule type" value="Genomic_DNA"/>
</dbReference>
<evidence type="ECO:0000313" key="2">
    <source>
        <dbReference type="EMBL" id="EFG06960.1"/>
    </source>
</evidence>